<evidence type="ECO:0000256" key="6">
    <source>
        <dbReference type="SAM" id="Phobius"/>
    </source>
</evidence>
<dbReference type="PANTHER" id="PTHR47685:SF1">
    <property type="entry name" value="MAGNESIUM TRANSPORT PROTEIN CORA"/>
    <property type="match status" value="1"/>
</dbReference>
<dbReference type="SUPFAM" id="SSF144083">
    <property type="entry name" value="Magnesium transport protein CorA, transmembrane region"/>
    <property type="match status" value="1"/>
</dbReference>
<dbReference type="Pfam" id="PF01544">
    <property type="entry name" value="CorA"/>
    <property type="match status" value="1"/>
</dbReference>
<dbReference type="EMBL" id="JAULSR010000001">
    <property type="protein sequence ID" value="KAK0634314.1"/>
    <property type="molecule type" value="Genomic_DNA"/>
</dbReference>
<feature type="transmembrane region" description="Helical" evidence="6">
    <location>
        <begin position="946"/>
        <end position="966"/>
    </location>
</feature>
<feature type="non-terminal residue" evidence="7">
    <location>
        <position position="1082"/>
    </location>
</feature>
<evidence type="ECO:0000256" key="5">
    <source>
        <dbReference type="SAM" id="MobiDB-lite"/>
    </source>
</evidence>
<dbReference type="GO" id="GO:0046873">
    <property type="term" value="F:metal ion transmembrane transporter activity"/>
    <property type="evidence" value="ECO:0007669"/>
    <property type="project" value="InterPro"/>
</dbReference>
<keyword evidence="8" id="KW-1185">Reference proteome</keyword>
<organism evidence="7 8">
    <name type="scientific">Bombardia bombarda</name>
    <dbReference type="NCBI Taxonomy" id="252184"/>
    <lineage>
        <taxon>Eukaryota</taxon>
        <taxon>Fungi</taxon>
        <taxon>Dikarya</taxon>
        <taxon>Ascomycota</taxon>
        <taxon>Pezizomycotina</taxon>
        <taxon>Sordariomycetes</taxon>
        <taxon>Sordariomycetidae</taxon>
        <taxon>Sordariales</taxon>
        <taxon>Lasiosphaeriaceae</taxon>
        <taxon>Bombardia</taxon>
    </lineage>
</organism>
<evidence type="ECO:0000313" key="8">
    <source>
        <dbReference type="Proteomes" id="UP001174934"/>
    </source>
</evidence>
<feature type="region of interest" description="Disordered" evidence="5">
    <location>
        <begin position="570"/>
        <end position="606"/>
    </location>
</feature>
<keyword evidence="2 6" id="KW-0812">Transmembrane</keyword>
<comment type="subcellular location">
    <subcellularLocation>
        <location evidence="1">Membrane</location>
        <topology evidence="1">Multi-pass membrane protein</topology>
    </subcellularLocation>
</comment>
<protein>
    <recommendedName>
        <fullName evidence="9">Ankyrin repeat protein</fullName>
    </recommendedName>
</protein>
<gene>
    <name evidence="7" type="ORF">B0T17DRAFT_473559</name>
</gene>
<evidence type="ECO:0008006" key="9">
    <source>
        <dbReference type="Google" id="ProtNLM"/>
    </source>
</evidence>
<feature type="region of interest" description="Disordered" evidence="5">
    <location>
        <begin position="158"/>
        <end position="186"/>
    </location>
</feature>
<dbReference type="AlphaFoldDB" id="A0AA39XI41"/>
<proteinExistence type="predicted"/>
<evidence type="ECO:0000256" key="4">
    <source>
        <dbReference type="ARBA" id="ARBA00023136"/>
    </source>
</evidence>
<dbReference type="GO" id="GO:0016020">
    <property type="term" value="C:membrane"/>
    <property type="evidence" value="ECO:0007669"/>
    <property type="project" value="UniProtKB-SubCell"/>
</dbReference>
<sequence length="1082" mass="126382">EPSGCLSAHPHRPETIRDHLQHYFGCLQISERPDFLNKDNDVWKYEYNLTLENQRWKAKHHSPTISPEHDKKLQVLADEKVAKKIGVLAVAIDARYKRIQVVRKLLNEMTHTATTNGRGRNPIRDVEKSRREWKNTFEKGIEEVHRWRESKGFLSSSNALDEHEAVREARRQYQKDGQCSEPGTPTDVLSAANDYEVENDVHAYLIQYTRDHMLESSNTTTHLMYHEEDPTADARFKGGFPDQRVSINDLLNSASQGNVLDEDLNIISKRAWKKKAGGTGGIRYLHIPYNNMEKVIARYYDEERPNLDENRRISRIKTQTHMLLRPHLWRGQQYALHTNSVHTRHMRPMCERVSTDPRNIEVDPRNIALYMPYLHWETDRMRETIARHTDAKTLKYRQKEEEDRIRQKSKRQESRSGLKFSGNRITHLAENTESLRRGTNIAYNNPLPLTASDGLAPYVNVSVPRWLGAIKIKNGRPKVESCLGQYLIDSARLYEVMSTFGDQKMLEKYLYNDPPLHLRRTLDQSFYRTLKTTKSRDRDQTVYRGTTTRSEFRHRLREVKSATDQADKANNTFLVSTKTEGDDSVSEQKKGSVSEQKKDSVSEQEKEWRWDDHYSDTDKKGCDHCKNDIKKVSQLIMVDQLWMWVLDESTIITCFPRRYGVNKNDLSGVHYSIRRRLKSAHTNQIRSVYDVALIILDECSNTFFDRTKIDSQQPRVIDLFSEAIGNVTNQHTTAFHRVWYWTQKASVIYRSKSKCLDSSRLHVPLLDIHPEGKLQREIKDIVEELDIMINIQDQQREVIKRFCKHVEDIMDPGPSPPSPPSPPFSQYLYEDIALSIKEREFSCSGTGTFRKQRETARKEKETAWKQEEAIWKQKNEKLMWFRMQSSELLSELDSRINELKGLKRESESTAQSVNDLLSLKQQQASVVEAWQSVKQSEETVRQGRTIMTFTMVTIIFLPLSFMSSVFGMNNDDFGTTNGWSLGNQFSLMFPISFLIIGVSAIMAYTSWLPAFLWSTYSYITTWLVVRLGIYNLWLSYKDRLGARALQKQTEERVHNLREKVQKTKKKNDEERRRKMDKKTNDK</sequence>
<feature type="compositionally biased region" description="Basic and acidic residues" evidence="5">
    <location>
        <begin position="397"/>
        <end position="416"/>
    </location>
</feature>
<feature type="region of interest" description="Disordered" evidence="5">
    <location>
        <begin position="397"/>
        <end position="420"/>
    </location>
</feature>
<feature type="transmembrane region" description="Helical" evidence="6">
    <location>
        <begin position="1013"/>
        <end position="1033"/>
    </location>
</feature>
<accession>A0AA39XI41</accession>
<keyword evidence="4 6" id="KW-0472">Membrane</keyword>
<feature type="compositionally biased region" description="Basic and acidic residues" evidence="5">
    <location>
        <begin position="586"/>
        <end position="606"/>
    </location>
</feature>
<evidence type="ECO:0000256" key="1">
    <source>
        <dbReference type="ARBA" id="ARBA00004141"/>
    </source>
</evidence>
<feature type="transmembrane region" description="Helical" evidence="6">
    <location>
        <begin position="987"/>
        <end position="1007"/>
    </location>
</feature>
<dbReference type="InterPro" id="IPR045863">
    <property type="entry name" value="CorA_TM1_TM2"/>
</dbReference>
<comment type="caution">
    <text evidence="7">The sequence shown here is derived from an EMBL/GenBank/DDBJ whole genome shotgun (WGS) entry which is preliminary data.</text>
</comment>
<evidence type="ECO:0000313" key="7">
    <source>
        <dbReference type="EMBL" id="KAK0634314.1"/>
    </source>
</evidence>
<dbReference type="PANTHER" id="PTHR47685">
    <property type="entry name" value="MAGNESIUM TRANSPORT PROTEIN CORA"/>
    <property type="match status" value="1"/>
</dbReference>
<evidence type="ECO:0000256" key="3">
    <source>
        <dbReference type="ARBA" id="ARBA00022989"/>
    </source>
</evidence>
<dbReference type="InterPro" id="IPR002523">
    <property type="entry name" value="MgTranspt_CorA/ZnTranspt_ZntB"/>
</dbReference>
<feature type="compositionally biased region" description="Basic and acidic residues" evidence="5">
    <location>
        <begin position="160"/>
        <end position="174"/>
    </location>
</feature>
<dbReference type="Proteomes" id="UP001174934">
    <property type="component" value="Unassembled WGS sequence"/>
</dbReference>
<dbReference type="Gene3D" id="1.20.58.340">
    <property type="entry name" value="Magnesium transport protein CorA, transmembrane region"/>
    <property type="match status" value="1"/>
</dbReference>
<dbReference type="PROSITE" id="PS50096">
    <property type="entry name" value="IQ"/>
    <property type="match status" value="1"/>
</dbReference>
<dbReference type="InterPro" id="IPR050829">
    <property type="entry name" value="CorA_MIT"/>
</dbReference>
<reference evidence="7" key="1">
    <citation type="submission" date="2023-06" db="EMBL/GenBank/DDBJ databases">
        <title>Genome-scale phylogeny and comparative genomics of the fungal order Sordariales.</title>
        <authorList>
            <consortium name="Lawrence Berkeley National Laboratory"/>
            <person name="Hensen N."/>
            <person name="Bonometti L."/>
            <person name="Westerberg I."/>
            <person name="Brannstrom I.O."/>
            <person name="Guillou S."/>
            <person name="Cros-Aarteil S."/>
            <person name="Calhoun S."/>
            <person name="Haridas S."/>
            <person name="Kuo A."/>
            <person name="Mondo S."/>
            <person name="Pangilinan J."/>
            <person name="Riley R."/>
            <person name="LaButti K."/>
            <person name="Andreopoulos B."/>
            <person name="Lipzen A."/>
            <person name="Chen C."/>
            <person name="Yanf M."/>
            <person name="Daum C."/>
            <person name="Ng V."/>
            <person name="Clum A."/>
            <person name="Steindorff A."/>
            <person name="Ohm R."/>
            <person name="Martin F."/>
            <person name="Silar P."/>
            <person name="Natvig D."/>
            <person name="Lalanne C."/>
            <person name="Gautier V."/>
            <person name="Ament-velasquez S.L."/>
            <person name="Kruys A."/>
            <person name="Hutchinson M.I."/>
            <person name="Powell A.J."/>
            <person name="Barry K."/>
            <person name="Miller A.N."/>
            <person name="Grigoriev I.V."/>
            <person name="Debuchy R."/>
            <person name="Gladieux P."/>
            <person name="Thoren M.H."/>
            <person name="Johannesson H."/>
        </authorList>
    </citation>
    <scope>NUCLEOTIDE SEQUENCE</scope>
    <source>
        <strain evidence="7">SMH3391-2</strain>
    </source>
</reference>
<feature type="region of interest" description="Disordered" evidence="5">
    <location>
        <begin position="1055"/>
        <end position="1082"/>
    </location>
</feature>
<feature type="non-terminal residue" evidence="7">
    <location>
        <position position="1"/>
    </location>
</feature>
<evidence type="ECO:0000256" key="2">
    <source>
        <dbReference type="ARBA" id="ARBA00022692"/>
    </source>
</evidence>
<keyword evidence="3 6" id="KW-1133">Transmembrane helix</keyword>
<name>A0AA39XI41_9PEZI</name>